<dbReference type="InterPro" id="IPR013783">
    <property type="entry name" value="Ig-like_fold"/>
</dbReference>
<feature type="compositionally biased region" description="Acidic residues" evidence="1">
    <location>
        <begin position="942"/>
        <end position="955"/>
    </location>
</feature>
<evidence type="ECO:0000256" key="1">
    <source>
        <dbReference type="SAM" id="MobiDB-lite"/>
    </source>
</evidence>
<accession>A0A075HCS1</accession>
<keyword evidence="2" id="KW-0472">Membrane</keyword>
<dbReference type="Gene3D" id="2.60.40.10">
    <property type="entry name" value="Immunoglobulins"/>
    <property type="match status" value="1"/>
</dbReference>
<dbReference type="PANTHER" id="PTHR39198">
    <property type="entry name" value="HYPOTHETICAL MEMBRANE PROTEIN, CONSERVED"/>
    <property type="match status" value="1"/>
</dbReference>
<evidence type="ECO:0000313" key="3">
    <source>
        <dbReference type="EMBL" id="AIF13704.1"/>
    </source>
</evidence>
<proteinExistence type="predicted"/>
<dbReference type="EMBL" id="KF900981">
    <property type="protein sequence ID" value="AIF13704.1"/>
    <property type="molecule type" value="Genomic_DNA"/>
</dbReference>
<protein>
    <recommendedName>
        <fullName evidence="4">Alpha-galactosidase NEW3 domain-containing protein</fullName>
    </recommendedName>
</protein>
<reference evidence="3" key="1">
    <citation type="journal article" date="2014" name="Genome Biol. Evol.">
        <title>Pangenome evidence for extensive interdomain horizontal transfer affecting lineage core and shell genes in uncultured planktonic thaumarchaeota and euryarchaeota.</title>
        <authorList>
            <person name="Deschamps P."/>
            <person name="Zivanovic Y."/>
            <person name="Moreira D."/>
            <person name="Rodriguez-Valera F."/>
            <person name="Lopez-Garcia P."/>
        </authorList>
    </citation>
    <scope>NUCLEOTIDE SEQUENCE</scope>
</reference>
<feature type="region of interest" description="Disordered" evidence="1">
    <location>
        <begin position="66"/>
        <end position="85"/>
    </location>
</feature>
<feature type="transmembrane region" description="Helical" evidence="2">
    <location>
        <begin position="905"/>
        <end position="922"/>
    </location>
</feature>
<keyword evidence="2" id="KW-0812">Transmembrane</keyword>
<evidence type="ECO:0000256" key="2">
    <source>
        <dbReference type="SAM" id="Phobius"/>
    </source>
</evidence>
<keyword evidence="2" id="KW-1133">Transmembrane helix</keyword>
<sequence>MIASSKAIRGLGIARTAMFLALLMLAAPLAGVTAPTDTLADVSKSQASDEIELKLYTLYLAEANSSSGGDGHITTRVPESGGQSTASALDSTIEFSTGDLMSTLMINGRPKHGSSSGQFYIPVQLFLRAQGPSNSQVTWDITVSANGGTVGSESWEADACNPGLTNSCNFDHELFEVILDDDEQGFEVDDGEEFTIEISAEMTGCESGGGPFGSSCEAEIAWNEIDGESNRYSQLEVESNAIADSEVILQRDGAELADGAELEWYPNDVLSDRTMQFSFDVKSAFGREDMDSVRLLMRDPNGNYRVDHEVSSDDDGIRDTSQGIFGAYTWTYPSGLPSGEYSVELEITDVQGNAFLVEHDPVEMKQWGVAINHREDRTVEYAAPGETTPVPLQLVHRGDSTKSMTVELELLTNLGSAWLVEFDSPGGYTLNSGGDILNPILTITAPDDLTGAPDRIEIRAVAEATIEGVQTVVHQDLLSLDLEKLEVFQPPDVSVWDEDHEIPIANSSRPGDIDSTIPRYVEDNQFTTFLLEIFNTGFDTDTFRVDVLKRSKAIVQIYDNDTGERILENDGDGTFHIPPLERHSTQVLRFNVKPSADREDPDIGMIELEVISSGNASLRTIVEFTIQRTFGIRAEVSQDCDGTPLGHIQVSLCSSLSDPEVNLRARITNSMTSGASASQWRIVNPASLAENTDRNAAYGQWNYRILDENGSALPTVSLGPGDYTEIFVVVTLTNQVVVGNHTVYLRIIEETSDSNPRYFDLPMVFEVDADEPDLEIVQVTSNRKLAPGEDYDFQLKVRNKGNSPLIVLLDAEAVGATGWTVDIGGPTGSRLIELDAFEEVTFHLEVSVPATANNGDQVVVTVTAEPHDTDQSWPEDFTAEEKVTLVVGIDAIFDRLVNEITNPRASTLIVMVVAILLVFGGIQSRMNRRKWAAHLALLDAMKDEDEEDEEEDMGEDIPAPVTEEEEPDEMVYDDDDIELI</sequence>
<dbReference type="PANTHER" id="PTHR39198:SF1">
    <property type="entry name" value="ALPHA-GALACTOSIDASE NEW3 DOMAIN-CONTAINING PROTEIN"/>
    <property type="match status" value="1"/>
</dbReference>
<feature type="region of interest" description="Disordered" evidence="1">
    <location>
        <begin position="942"/>
        <end position="980"/>
    </location>
</feature>
<name>A0A075HCS1_9EURY</name>
<organism evidence="3">
    <name type="scientific">uncultured marine group II/III euryarchaeote KM3_63_E12</name>
    <dbReference type="NCBI Taxonomy" id="1456477"/>
    <lineage>
        <taxon>Archaea</taxon>
        <taxon>Methanobacteriati</taxon>
        <taxon>Methanobacteriota</taxon>
        <taxon>environmental samples</taxon>
    </lineage>
</organism>
<evidence type="ECO:0008006" key="4">
    <source>
        <dbReference type="Google" id="ProtNLM"/>
    </source>
</evidence>
<feature type="compositionally biased region" description="Acidic residues" evidence="1">
    <location>
        <begin position="962"/>
        <end position="980"/>
    </location>
</feature>
<dbReference type="AlphaFoldDB" id="A0A075HCS1"/>